<dbReference type="GO" id="GO:0016491">
    <property type="term" value="F:oxidoreductase activity"/>
    <property type="evidence" value="ECO:0007669"/>
    <property type="project" value="InterPro"/>
</dbReference>
<dbReference type="Pfam" id="PF07992">
    <property type="entry name" value="Pyr_redox_2"/>
    <property type="match status" value="1"/>
</dbReference>
<keyword evidence="4" id="KW-0547">Nucleotide-binding</keyword>
<comment type="cofactor">
    <cofactor evidence="4">
        <name>FAD</name>
        <dbReference type="ChEBI" id="CHEBI:57692"/>
    </cofactor>
    <text evidence="4">Binds 1 FAD per subunit.</text>
</comment>
<evidence type="ECO:0000256" key="3">
    <source>
        <dbReference type="ARBA" id="ARBA00022827"/>
    </source>
</evidence>
<dbReference type="AlphaFoldDB" id="A0AAJ1RAD6"/>
<dbReference type="PANTHER" id="PTHR43014:SF5">
    <property type="entry name" value="GLUTATHIONE REDUCTASE (NADPH)"/>
    <property type="match status" value="1"/>
</dbReference>
<accession>A0AAJ1RAD6</accession>
<sequence>MSTKQYDYDVLYIGSGHGTFDGAIPLAAKGFKVAIVESGLIGGTCPNRGCNAKITLDAPVVLQRQFEDLKGIVDGSLSINWQKNVAHKDEVIGGLPDFISGLLKSVGIDVLSGHGSFQDAHTVLVDGQAKTADKIVLATGLHPHRLNIPGSELAHDSSEFMNLATLPKRLAIIGSGYIALEFATIANAAGAEVTVVTHGDRALRKFDKSFVQIVVDDLQDRGVQFAFNTAVTSFEKADDAFVVKAADGFELASDWVLDATGRIPNIENIGLDKVDVAYNAHGIIVNDHLQTNIDNIYASGDVIDKTQPKLTPTAIFESTYLKQLFAGETTAAIKYPAIPSVVFTSPRLAEVGVSPETAAADPEHYTIESHHIPDDWYRQVGKEKLGDNRLIFDKEHHLVGATEVSAQADDVINTLLPAVEFKFGPAELGRLVYLFPSISSSAFGQL</sequence>
<feature type="binding site" evidence="4">
    <location>
        <begin position="174"/>
        <end position="181"/>
    </location>
    <ligand>
        <name>NAD(+)</name>
        <dbReference type="ChEBI" id="CHEBI:57540"/>
    </ligand>
</feature>
<evidence type="ECO:0000313" key="8">
    <source>
        <dbReference type="EMBL" id="MDN6899923.1"/>
    </source>
</evidence>
<dbReference type="InterPro" id="IPR036188">
    <property type="entry name" value="FAD/NAD-bd_sf"/>
</dbReference>
<dbReference type="Proteomes" id="UP001167919">
    <property type="component" value="Unassembled WGS sequence"/>
</dbReference>
<dbReference type="SUPFAM" id="SSF51905">
    <property type="entry name" value="FAD/NAD(P)-binding domain"/>
    <property type="match status" value="1"/>
</dbReference>
<gene>
    <name evidence="9" type="ORF">DLJ48_00245</name>
    <name evidence="8" type="ORF">EVC35_02735</name>
</gene>
<dbReference type="Gene3D" id="3.50.50.60">
    <property type="entry name" value="FAD/NAD(P)-binding domain"/>
    <property type="match status" value="2"/>
</dbReference>
<organism evidence="8 11">
    <name type="scientific">Oenococcus sicerae</name>
    <dbReference type="NCBI Taxonomy" id="2203724"/>
    <lineage>
        <taxon>Bacteria</taxon>
        <taxon>Bacillati</taxon>
        <taxon>Bacillota</taxon>
        <taxon>Bacilli</taxon>
        <taxon>Lactobacillales</taxon>
        <taxon>Lactobacillaceae</taxon>
        <taxon>Oenococcus</taxon>
    </lineage>
</organism>
<dbReference type="InterPro" id="IPR023753">
    <property type="entry name" value="FAD/NAD-binding_dom"/>
</dbReference>
<feature type="binding site" evidence="4">
    <location>
        <position position="301"/>
    </location>
    <ligand>
        <name>FAD</name>
        <dbReference type="ChEBI" id="CHEBI:57692"/>
    </ligand>
</feature>
<feature type="disulfide bond" description="Redox-active" evidence="5">
    <location>
        <begin position="45"/>
        <end position="50"/>
    </location>
</feature>
<evidence type="ECO:0000256" key="1">
    <source>
        <dbReference type="ARBA" id="ARBA00007532"/>
    </source>
</evidence>
<dbReference type="PRINTS" id="PR00411">
    <property type="entry name" value="PNDRDTASEI"/>
</dbReference>
<evidence type="ECO:0000256" key="2">
    <source>
        <dbReference type="ARBA" id="ARBA00022630"/>
    </source>
</evidence>
<reference evidence="8" key="2">
    <citation type="submission" date="2019-01" db="EMBL/GenBank/DDBJ databases">
        <title>Oenococcus sicerae UCMA17102.</title>
        <authorList>
            <person name="Cousin F.J."/>
            <person name="Le Guellec R."/>
            <person name="Cretenet M."/>
        </authorList>
    </citation>
    <scope>NUCLEOTIDE SEQUENCE</scope>
    <source>
        <strain evidence="8">UCMA17102</strain>
    </source>
</reference>
<dbReference type="InterPro" id="IPR016156">
    <property type="entry name" value="FAD/NAD-linked_Rdtase_dimer_sf"/>
</dbReference>
<dbReference type="PIRSF" id="PIRSF000350">
    <property type="entry name" value="Mercury_reductase_MerA"/>
    <property type="match status" value="1"/>
</dbReference>
<dbReference type="EMBL" id="CP029684">
    <property type="protein sequence ID" value="QAS69074.1"/>
    <property type="molecule type" value="Genomic_DNA"/>
</dbReference>
<evidence type="ECO:0000313" key="10">
    <source>
        <dbReference type="Proteomes" id="UP000286907"/>
    </source>
</evidence>
<feature type="binding site" evidence="4">
    <location>
        <position position="261"/>
    </location>
    <ligand>
        <name>NAD(+)</name>
        <dbReference type="ChEBI" id="CHEBI:57540"/>
    </ligand>
</feature>
<dbReference type="PRINTS" id="PR00368">
    <property type="entry name" value="FADPNR"/>
</dbReference>
<name>A0AAJ1RAD6_9LACO</name>
<dbReference type="Proteomes" id="UP000286907">
    <property type="component" value="Chromosome"/>
</dbReference>
<dbReference type="PANTHER" id="PTHR43014">
    <property type="entry name" value="MERCURIC REDUCTASE"/>
    <property type="match status" value="1"/>
</dbReference>
<evidence type="ECO:0000256" key="5">
    <source>
        <dbReference type="PIRSR" id="PIRSR000350-4"/>
    </source>
</evidence>
<evidence type="ECO:0000259" key="7">
    <source>
        <dbReference type="Pfam" id="PF07992"/>
    </source>
</evidence>
<dbReference type="InterPro" id="IPR004099">
    <property type="entry name" value="Pyr_nucl-diS_OxRdtase_dimer"/>
</dbReference>
<dbReference type="InterPro" id="IPR001100">
    <property type="entry name" value="Pyr_nuc-diS_OxRdtase"/>
</dbReference>
<feature type="domain" description="FAD/NAD(P)-binding" evidence="7">
    <location>
        <begin position="8"/>
        <end position="316"/>
    </location>
</feature>
<dbReference type="Gene3D" id="3.30.390.30">
    <property type="match status" value="1"/>
</dbReference>
<protein>
    <submittedName>
        <fullName evidence="8">NAD(P)/FAD-dependent oxidoreductase</fullName>
    </submittedName>
</protein>
<proteinExistence type="inferred from homology"/>
<dbReference type="EMBL" id="SDWY01000001">
    <property type="protein sequence ID" value="MDN6899923.1"/>
    <property type="molecule type" value="Genomic_DNA"/>
</dbReference>
<evidence type="ECO:0000259" key="6">
    <source>
        <dbReference type="Pfam" id="PF02852"/>
    </source>
</evidence>
<feature type="binding site" evidence="4">
    <location>
        <position position="115"/>
    </location>
    <ligand>
        <name>FAD</name>
        <dbReference type="ChEBI" id="CHEBI:57692"/>
    </ligand>
</feature>
<evidence type="ECO:0000313" key="9">
    <source>
        <dbReference type="EMBL" id="QAS69074.1"/>
    </source>
</evidence>
<comment type="similarity">
    <text evidence="1">Belongs to the class-I pyridine nucleotide-disulfide oxidoreductase family.</text>
</comment>
<evidence type="ECO:0000256" key="4">
    <source>
        <dbReference type="PIRSR" id="PIRSR000350-3"/>
    </source>
</evidence>
<keyword evidence="2" id="KW-0285">Flavoprotein</keyword>
<evidence type="ECO:0000313" key="11">
    <source>
        <dbReference type="Proteomes" id="UP001167919"/>
    </source>
</evidence>
<reference evidence="9 10" key="1">
    <citation type="journal article" date="2019" name="Syst. Appl. Microbiol.">
        <title>Oenococcus sicerae sp. nov., isolated from French cider.</title>
        <authorList>
            <person name="Cousin F.J."/>
            <person name="Le Guellec R."/>
            <person name="Chagnot C."/>
            <person name="Goux D."/>
            <person name="Dalmasso M."/>
            <person name="Laplace J.M."/>
            <person name="Cretenet M."/>
        </authorList>
    </citation>
    <scope>NUCLEOTIDE SEQUENCE [LARGE SCALE GENOMIC DNA]</scope>
    <source>
        <strain evidence="9 10">UCMA 15228</strain>
    </source>
</reference>
<feature type="domain" description="Pyridine nucleotide-disulphide oxidoreductase dimerisation" evidence="6">
    <location>
        <begin position="338"/>
        <end position="440"/>
    </location>
</feature>
<keyword evidence="10" id="KW-1185">Reference proteome</keyword>
<reference evidence="9" key="3">
    <citation type="submission" date="2020-01" db="EMBL/GenBank/DDBJ databases">
        <authorList>
            <person name="Cousin F.J."/>
            <person name="Le Guellec R."/>
            <person name="Cretenet M."/>
        </authorList>
    </citation>
    <scope>NUCLEOTIDE SEQUENCE</scope>
    <source>
        <strain evidence="9">UCMA 15228</strain>
    </source>
</reference>
<keyword evidence="3 4" id="KW-0274">FAD</keyword>
<keyword evidence="4" id="KW-0520">NAD</keyword>
<dbReference type="Pfam" id="PF02852">
    <property type="entry name" value="Pyr_redox_dim"/>
    <property type="match status" value="1"/>
</dbReference>
<dbReference type="GO" id="GO:0000166">
    <property type="term" value="F:nucleotide binding"/>
    <property type="evidence" value="ECO:0007669"/>
    <property type="project" value="UniProtKB-KW"/>
</dbReference>
<dbReference type="SUPFAM" id="SSF55424">
    <property type="entry name" value="FAD/NAD-linked reductases, dimerisation (C-terminal) domain"/>
    <property type="match status" value="1"/>
</dbReference>
<dbReference type="RefSeq" id="WP_128684862.1">
    <property type="nucleotide sequence ID" value="NZ_CP029684.2"/>
</dbReference>